<feature type="region of interest" description="Disordered" evidence="1">
    <location>
        <begin position="231"/>
        <end position="267"/>
    </location>
</feature>
<reference evidence="2" key="1">
    <citation type="journal article" date="2005" name="Eukaryot. Cell">
        <title>Sequencing of random Euplotes crassus macronuclear genes supports a high frequency of +1 translational frameshifting.</title>
        <authorList>
            <person name="Klobutcher L.A."/>
        </authorList>
    </citation>
    <scope>NUCLEOTIDE SEQUENCE</scope>
    <source>
        <strain evidence="2">X1</strain>
    </source>
</reference>
<feature type="compositionally biased region" description="Basic and acidic residues" evidence="1">
    <location>
        <begin position="149"/>
        <end position="166"/>
    </location>
</feature>
<feature type="compositionally biased region" description="Polar residues" evidence="1">
    <location>
        <begin position="173"/>
        <end position="187"/>
    </location>
</feature>
<evidence type="ECO:0000256" key="1">
    <source>
        <dbReference type="SAM" id="MobiDB-lite"/>
    </source>
</evidence>
<feature type="compositionally biased region" description="Basic and acidic residues" evidence="1">
    <location>
        <begin position="188"/>
        <end position="200"/>
    </location>
</feature>
<evidence type="ECO:0008006" key="3">
    <source>
        <dbReference type="Google" id="ProtNLM"/>
    </source>
</evidence>
<name>Q3I4W9_EUPCR</name>
<feature type="region of interest" description="Disordered" evidence="1">
    <location>
        <begin position="149"/>
        <end position="200"/>
    </location>
</feature>
<evidence type="ECO:0000313" key="2">
    <source>
        <dbReference type="EMBL" id="AAZ94903.1"/>
    </source>
</evidence>
<organism evidence="2">
    <name type="scientific">Euplotes crassus</name>
    <dbReference type="NCBI Taxonomy" id="5936"/>
    <lineage>
        <taxon>Eukaryota</taxon>
        <taxon>Sar</taxon>
        <taxon>Alveolata</taxon>
        <taxon>Ciliophora</taxon>
        <taxon>Intramacronucleata</taxon>
        <taxon>Spirotrichea</taxon>
        <taxon>Hypotrichia</taxon>
        <taxon>Euplotida</taxon>
        <taxon>Euplotidae</taxon>
        <taxon>Moneuplotes</taxon>
    </lineage>
</organism>
<dbReference type="EMBL" id="DQ114954">
    <property type="protein sequence ID" value="AAZ94903.1"/>
    <property type="molecule type" value="Genomic_DNA"/>
</dbReference>
<sequence>MGAGKSNRSDLHRETVLIQKRLKLESKIENIFGDFPKIEDLNFTKSKFNYLHYIVFVHNHLLFGSCLESPRARKILLESRLPNGDRLIHTAINNHNEYAVEQILKISQNKEQFSKNCNGLLAYELARIRENPDIICLFEILKQESEVKNYKKQEESKLDTTKETRGSKLPSIMPNSDVSEPKSGNDNAKNDQNVKDNKKSASEGKSLVFTLVTHIGLEELKEMSLALETIQSKDPASKPQGKEPSYLESLTDNFSDGLAQKSESKLL</sequence>
<accession>Q3I4W9</accession>
<dbReference type="AlphaFoldDB" id="Q3I4W9"/>
<protein>
    <recommendedName>
        <fullName evidence="3">Ankyrin repeat protein</fullName>
    </recommendedName>
</protein>
<proteinExistence type="predicted"/>